<evidence type="ECO:0000256" key="1">
    <source>
        <dbReference type="SAM" id="MobiDB-lite"/>
    </source>
</evidence>
<reference evidence="2 3" key="1">
    <citation type="journal article" date="2017" name="Nat. Commun.">
        <title>Genome assembly with in vitro proximity ligation data and whole-genome triplication in lettuce.</title>
        <authorList>
            <person name="Reyes-Chin-Wo S."/>
            <person name="Wang Z."/>
            <person name="Yang X."/>
            <person name="Kozik A."/>
            <person name="Arikit S."/>
            <person name="Song C."/>
            <person name="Xia L."/>
            <person name="Froenicke L."/>
            <person name="Lavelle D.O."/>
            <person name="Truco M.J."/>
            <person name="Xia R."/>
            <person name="Zhu S."/>
            <person name="Xu C."/>
            <person name="Xu H."/>
            <person name="Xu X."/>
            <person name="Cox K."/>
            <person name="Korf I."/>
            <person name="Meyers B.C."/>
            <person name="Michelmore R.W."/>
        </authorList>
    </citation>
    <scope>NUCLEOTIDE SEQUENCE [LARGE SCALE GENOMIC DNA]</scope>
    <source>
        <strain evidence="3">cv. Salinas</strain>
        <tissue evidence="2">Seedlings</tissue>
    </source>
</reference>
<sequence>MGLRPKCLPDEVLNGFLKFKELFVQPILEFEYLLQFSTLFKIPWIMSWTYNYQEAKVTSPPWLNYKYRIKWWEKFKLPQANSTKVIKYYQEIHHSTKAKTEEIKINAPLPDPELVARILNATGSSHEELHRLLQDIHRSLTESNESTPTTQLLQDAQDPFDDPYE</sequence>
<proteinExistence type="predicted"/>
<organism evidence="2 3">
    <name type="scientific">Lactuca sativa</name>
    <name type="common">Garden lettuce</name>
    <dbReference type="NCBI Taxonomy" id="4236"/>
    <lineage>
        <taxon>Eukaryota</taxon>
        <taxon>Viridiplantae</taxon>
        <taxon>Streptophyta</taxon>
        <taxon>Embryophyta</taxon>
        <taxon>Tracheophyta</taxon>
        <taxon>Spermatophyta</taxon>
        <taxon>Magnoliopsida</taxon>
        <taxon>eudicotyledons</taxon>
        <taxon>Gunneridae</taxon>
        <taxon>Pentapetalae</taxon>
        <taxon>asterids</taxon>
        <taxon>campanulids</taxon>
        <taxon>Asterales</taxon>
        <taxon>Asteraceae</taxon>
        <taxon>Cichorioideae</taxon>
        <taxon>Cichorieae</taxon>
        <taxon>Lactucinae</taxon>
        <taxon>Lactuca</taxon>
    </lineage>
</organism>
<dbReference type="PANTHER" id="PTHR48434:SF1">
    <property type="entry name" value="(RAPE) HYPOTHETICAL PROTEIN"/>
    <property type="match status" value="1"/>
</dbReference>
<protein>
    <submittedName>
        <fullName evidence="2">Uncharacterized protein</fullName>
    </submittedName>
</protein>
<feature type="region of interest" description="Disordered" evidence="1">
    <location>
        <begin position="141"/>
        <end position="165"/>
    </location>
</feature>
<feature type="compositionally biased region" description="Polar residues" evidence="1">
    <location>
        <begin position="141"/>
        <end position="154"/>
    </location>
</feature>
<name>A0A9R1UMB3_LACSA</name>
<accession>A0A9R1UMB3</accession>
<comment type="caution">
    <text evidence="2">The sequence shown here is derived from an EMBL/GenBank/DDBJ whole genome shotgun (WGS) entry which is preliminary data.</text>
</comment>
<dbReference type="PANTHER" id="PTHR48434">
    <property type="entry name" value="(RAPE) HYPOTHETICAL PROTEIN"/>
    <property type="match status" value="1"/>
</dbReference>
<dbReference type="Proteomes" id="UP000235145">
    <property type="component" value="Unassembled WGS sequence"/>
</dbReference>
<evidence type="ECO:0000313" key="2">
    <source>
        <dbReference type="EMBL" id="KAJ0190267.1"/>
    </source>
</evidence>
<dbReference type="EMBL" id="NBSK02000008">
    <property type="protein sequence ID" value="KAJ0190267.1"/>
    <property type="molecule type" value="Genomic_DNA"/>
</dbReference>
<gene>
    <name evidence="2" type="ORF">LSAT_V11C800397250</name>
</gene>
<dbReference type="AlphaFoldDB" id="A0A9R1UMB3"/>
<evidence type="ECO:0000313" key="3">
    <source>
        <dbReference type="Proteomes" id="UP000235145"/>
    </source>
</evidence>
<keyword evidence="3" id="KW-1185">Reference proteome</keyword>